<dbReference type="GO" id="GO:0030313">
    <property type="term" value="C:cell envelope"/>
    <property type="evidence" value="ECO:0007669"/>
    <property type="project" value="UniProtKB-SubCell"/>
</dbReference>
<organism evidence="7 8">
    <name type="scientific">Actinophytocola xinjiangensis</name>
    <dbReference type="NCBI Taxonomy" id="485602"/>
    <lineage>
        <taxon>Bacteria</taxon>
        <taxon>Bacillati</taxon>
        <taxon>Actinomycetota</taxon>
        <taxon>Actinomycetes</taxon>
        <taxon>Pseudonocardiales</taxon>
        <taxon>Pseudonocardiaceae</taxon>
    </lineage>
</organism>
<dbReference type="Proteomes" id="UP000185696">
    <property type="component" value="Unassembled WGS sequence"/>
</dbReference>
<dbReference type="InterPro" id="IPR013766">
    <property type="entry name" value="Thioredoxin_domain"/>
</dbReference>
<protein>
    <recommendedName>
        <fullName evidence="6">Thioredoxin domain-containing protein</fullName>
    </recommendedName>
</protein>
<dbReference type="InterPro" id="IPR000866">
    <property type="entry name" value="AhpC/TSA"/>
</dbReference>
<dbReference type="PANTHER" id="PTHR42852">
    <property type="entry name" value="THIOL:DISULFIDE INTERCHANGE PROTEIN DSBE"/>
    <property type="match status" value="1"/>
</dbReference>
<dbReference type="EMBL" id="MSIF01000004">
    <property type="protein sequence ID" value="OLF11483.1"/>
    <property type="molecule type" value="Genomic_DNA"/>
</dbReference>
<evidence type="ECO:0000313" key="7">
    <source>
        <dbReference type="EMBL" id="OLF11483.1"/>
    </source>
</evidence>
<dbReference type="CDD" id="cd02966">
    <property type="entry name" value="TlpA_like_family"/>
    <property type="match status" value="1"/>
</dbReference>
<dbReference type="PROSITE" id="PS00194">
    <property type="entry name" value="THIOREDOXIN_1"/>
    <property type="match status" value="1"/>
</dbReference>
<evidence type="ECO:0000256" key="3">
    <source>
        <dbReference type="ARBA" id="ARBA00022968"/>
    </source>
</evidence>
<proteinExistence type="predicted"/>
<gene>
    <name evidence="7" type="ORF">BLA60_10955</name>
</gene>
<comment type="caution">
    <text evidence="7">The sequence shown here is derived from an EMBL/GenBank/DDBJ whole genome shotgun (WGS) entry which is preliminary data.</text>
</comment>
<sequence>MDGVRGCRRESGRYRVRVRIRGLLVGVLLVVTSCSSSEAAAVLRDGSIVPVGQRVAIGEVSGEDLLDPARTVAVDDYVGQVVVVNVWGAWCPSCQAEAGDLERVHQEFVDEDVAFVGINVRDRIRESAVDFVRDRSISYPSIHDPSMRTFVELKDYRNVAIPSTLILDRRHRVASAFVGAVTGDELADKLRVVVDEKNTTRSAEEPVGVGG</sequence>
<evidence type="ECO:0000256" key="1">
    <source>
        <dbReference type="ARBA" id="ARBA00004196"/>
    </source>
</evidence>
<feature type="domain" description="Thioredoxin" evidence="6">
    <location>
        <begin position="28"/>
        <end position="199"/>
    </location>
</feature>
<evidence type="ECO:0000256" key="5">
    <source>
        <dbReference type="ARBA" id="ARBA00023284"/>
    </source>
</evidence>
<keyword evidence="3" id="KW-0735">Signal-anchor</keyword>
<dbReference type="Gene3D" id="3.40.30.10">
    <property type="entry name" value="Glutaredoxin"/>
    <property type="match status" value="1"/>
</dbReference>
<evidence type="ECO:0000313" key="8">
    <source>
        <dbReference type="Proteomes" id="UP000185696"/>
    </source>
</evidence>
<dbReference type="InterPro" id="IPR036249">
    <property type="entry name" value="Thioredoxin-like_sf"/>
</dbReference>
<keyword evidence="2" id="KW-0201">Cytochrome c-type biogenesis</keyword>
<dbReference type="PROSITE" id="PS51352">
    <property type="entry name" value="THIOREDOXIN_2"/>
    <property type="match status" value="1"/>
</dbReference>
<keyword evidence="3" id="KW-0812">Transmembrane</keyword>
<comment type="subcellular location">
    <subcellularLocation>
        <location evidence="1">Cell envelope</location>
    </subcellularLocation>
</comment>
<dbReference type="GO" id="GO:0016491">
    <property type="term" value="F:oxidoreductase activity"/>
    <property type="evidence" value="ECO:0007669"/>
    <property type="project" value="InterPro"/>
</dbReference>
<evidence type="ECO:0000259" key="6">
    <source>
        <dbReference type="PROSITE" id="PS51352"/>
    </source>
</evidence>
<accession>A0A7Z0WN66</accession>
<dbReference type="PANTHER" id="PTHR42852:SF6">
    <property type="entry name" value="THIOL:DISULFIDE INTERCHANGE PROTEIN DSBE"/>
    <property type="match status" value="1"/>
</dbReference>
<dbReference type="InterPro" id="IPR050553">
    <property type="entry name" value="Thioredoxin_ResA/DsbE_sf"/>
</dbReference>
<evidence type="ECO:0000256" key="4">
    <source>
        <dbReference type="ARBA" id="ARBA00023157"/>
    </source>
</evidence>
<dbReference type="GO" id="GO:0017004">
    <property type="term" value="P:cytochrome complex assembly"/>
    <property type="evidence" value="ECO:0007669"/>
    <property type="project" value="UniProtKB-KW"/>
</dbReference>
<keyword evidence="4" id="KW-1015">Disulfide bond</keyword>
<keyword evidence="5" id="KW-0676">Redox-active center</keyword>
<evidence type="ECO:0000256" key="2">
    <source>
        <dbReference type="ARBA" id="ARBA00022748"/>
    </source>
</evidence>
<dbReference type="AlphaFoldDB" id="A0A7Z0WN66"/>
<dbReference type="Pfam" id="PF00578">
    <property type="entry name" value="AhpC-TSA"/>
    <property type="match status" value="1"/>
</dbReference>
<reference evidence="7 8" key="1">
    <citation type="submission" date="2016-12" db="EMBL/GenBank/DDBJ databases">
        <title>The draft genome sequence of Actinophytocola xinjiangensis.</title>
        <authorList>
            <person name="Wang W."/>
            <person name="Yuan L."/>
        </authorList>
    </citation>
    <scope>NUCLEOTIDE SEQUENCE [LARGE SCALE GENOMIC DNA]</scope>
    <source>
        <strain evidence="7 8">CGMCC 4.4663</strain>
    </source>
</reference>
<dbReference type="PROSITE" id="PS51257">
    <property type="entry name" value="PROKAR_LIPOPROTEIN"/>
    <property type="match status" value="1"/>
</dbReference>
<dbReference type="GO" id="GO:0016209">
    <property type="term" value="F:antioxidant activity"/>
    <property type="evidence" value="ECO:0007669"/>
    <property type="project" value="InterPro"/>
</dbReference>
<name>A0A7Z0WN66_9PSEU</name>
<dbReference type="InterPro" id="IPR017937">
    <property type="entry name" value="Thioredoxin_CS"/>
</dbReference>
<keyword evidence="8" id="KW-1185">Reference proteome</keyword>
<dbReference type="SUPFAM" id="SSF52833">
    <property type="entry name" value="Thioredoxin-like"/>
    <property type="match status" value="1"/>
</dbReference>